<dbReference type="AlphaFoldDB" id="A0A6A6Q734"/>
<dbReference type="Proteomes" id="UP000799750">
    <property type="component" value="Unassembled WGS sequence"/>
</dbReference>
<reference evidence="1" key="1">
    <citation type="journal article" date="2020" name="Stud. Mycol.">
        <title>101 Dothideomycetes genomes: a test case for predicting lifestyles and emergence of pathogens.</title>
        <authorList>
            <person name="Haridas S."/>
            <person name="Albert R."/>
            <person name="Binder M."/>
            <person name="Bloem J."/>
            <person name="Labutti K."/>
            <person name="Salamov A."/>
            <person name="Andreopoulos B."/>
            <person name="Baker S."/>
            <person name="Barry K."/>
            <person name="Bills G."/>
            <person name="Bluhm B."/>
            <person name="Cannon C."/>
            <person name="Castanera R."/>
            <person name="Culley D."/>
            <person name="Daum C."/>
            <person name="Ezra D."/>
            <person name="Gonzalez J."/>
            <person name="Henrissat B."/>
            <person name="Kuo A."/>
            <person name="Liang C."/>
            <person name="Lipzen A."/>
            <person name="Lutzoni F."/>
            <person name="Magnuson J."/>
            <person name="Mondo S."/>
            <person name="Nolan M."/>
            <person name="Ohm R."/>
            <person name="Pangilinan J."/>
            <person name="Park H.-J."/>
            <person name="Ramirez L."/>
            <person name="Alfaro M."/>
            <person name="Sun H."/>
            <person name="Tritt A."/>
            <person name="Yoshinaga Y."/>
            <person name="Zwiers L.-H."/>
            <person name="Turgeon B."/>
            <person name="Goodwin S."/>
            <person name="Spatafora J."/>
            <person name="Crous P."/>
            <person name="Grigoriev I."/>
        </authorList>
    </citation>
    <scope>NUCLEOTIDE SEQUENCE</scope>
    <source>
        <strain evidence="1">CBS 269.34</strain>
    </source>
</reference>
<name>A0A6A6Q734_9PEZI</name>
<evidence type="ECO:0000313" key="2">
    <source>
        <dbReference type="Proteomes" id="UP000799750"/>
    </source>
</evidence>
<proteinExistence type="predicted"/>
<keyword evidence="2" id="KW-1185">Reference proteome</keyword>
<gene>
    <name evidence="1" type="ORF">BU16DRAFT_229364</name>
</gene>
<evidence type="ECO:0000313" key="1">
    <source>
        <dbReference type="EMBL" id="KAF2488258.1"/>
    </source>
</evidence>
<dbReference type="EMBL" id="MU004204">
    <property type="protein sequence ID" value="KAF2488258.1"/>
    <property type="molecule type" value="Genomic_DNA"/>
</dbReference>
<sequence>MGEKEVSGSRDSGGVWGLPGWGRKCLALLLCSVRGVESGAYHVHFMGPAHGADLVNFTWSGPAMYPTLVISPSDDFSLRFWERPGIWGAWGGRGKVYLAHPCHALRISGWRCAGAFSDLLFFPILYRAPKSWR</sequence>
<protein>
    <submittedName>
        <fullName evidence="1">Uncharacterized protein</fullName>
    </submittedName>
</protein>
<accession>A0A6A6Q734</accession>
<organism evidence="1 2">
    <name type="scientific">Lophium mytilinum</name>
    <dbReference type="NCBI Taxonomy" id="390894"/>
    <lineage>
        <taxon>Eukaryota</taxon>
        <taxon>Fungi</taxon>
        <taxon>Dikarya</taxon>
        <taxon>Ascomycota</taxon>
        <taxon>Pezizomycotina</taxon>
        <taxon>Dothideomycetes</taxon>
        <taxon>Pleosporomycetidae</taxon>
        <taxon>Mytilinidiales</taxon>
        <taxon>Mytilinidiaceae</taxon>
        <taxon>Lophium</taxon>
    </lineage>
</organism>